<evidence type="ECO:0000256" key="8">
    <source>
        <dbReference type="ARBA" id="ARBA00023065"/>
    </source>
</evidence>
<evidence type="ECO:0000256" key="4">
    <source>
        <dbReference type="ARBA" id="ARBA00022461"/>
    </source>
</evidence>
<keyword evidence="12 13" id="KW-0407">Ion channel</keyword>
<feature type="transmembrane region" description="Helical" evidence="15">
    <location>
        <begin position="6"/>
        <end position="25"/>
    </location>
</feature>
<accession>A0A1I7XCQ5</accession>
<evidence type="ECO:0000256" key="7">
    <source>
        <dbReference type="ARBA" id="ARBA00023053"/>
    </source>
</evidence>
<evidence type="ECO:0000256" key="5">
    <source>
        <dbReference type="ARBA" id="ARBA00022692"/>
    </source>
</evidence>
<keyword evidence="5 13" id="KW-0812">Transmembrane</keyword>
<dbReference type="Pfam" id="PF00858">
    <property type="entry name" value="ASC"/>
    <property type="match status" value="1"/>
</dbReference>
<evidence type="ECO:0000256" key="12">
    <source>
        <dbReference type="ARBA" id="ARBA00023303"/>
    </source>
</evidence>
<evidence type="ECO:0000313" key="17">
    <source>
        <dbReference type="WBParaSite" id="Hba_15231"/>
    </source>
</evidence>
<protein>
    <submittedName>
        <fullName evidence="17">Amiloride-sensitive sodium channel</fullName>
    </submittedName>
</protein>
<evidence type="ECO:0000256" key="15">
    <source>
        <dbReference type="SAM" id="Phobius"/>
    </source>
</evidence>
<keyword evidence="11 13" id="KW-0739">Sodium transport</keyword>
<dbReference type="Proteomes" id="UP000095283">
    <property type="component" value="Unplaced"/>
</dbReference>
<evidence type="ECO:0000256" key="11">
    <source>
        <dbReference type="ARBA" id="ARBA00023201"/>
    </source>
</evidence>
<keyword evidence="4 13" id="KW-0894">Sodium channel</keyword>
<name>A0A1I7XCQ5_HETBA</name>
<keyword evidence="3 13" id="KW-0813">Transport</keyword>
<keyword evidence="8 13" id="KW-0406">Ion transport</keyword>
<keyword evidence="10" id="KW-0325">Glycoprotein</keyword>
<evidence type="ECO:0000256" key="10">
    <source>
        <dbReference type="ARBA" id="ARBA00023180"/>
    </source>
</evidence>
<dbReference type="InterPro" id="IPR001873">
    <property type="entry name" value="ENaC"/>
</dbReference>
<dbReference type="GO" id="GO:0016020">
    <property type="term" value="C:membrane"/>
    <property type="evidence" value="ECO:0007669"/>
    <property type="project" value="UniProtKB-SubCell"/>
</dbReference>
<dbReference type="AlphaFoldDB" id="A0A1I7XCQ5"/>
<keyword evidence="7" id="KW-0915">Sodium</keyword>
<evidence type="ECO:0000256" key="1">
    <source>
        <dbReference type="ARBA" id="ARBA00004141"/>
    </source>
</evidence>
<evidence type="ECO:0000256" key="2">
    <source>
        <dbReference type="ARBA" id="ARBA00007193"/>
    </source>
</evidence>
<evidence type="ECO:0000256" key="6">
    <source>
        <dbReference type="ARBA" id="ARBA00022989"/>
    </source>
</evidence>
<reference evidence="17" key="1">
    <citation type="submission" date="2016-11" db="UniProtKB">
        <authorList>
            <consortium name="WormBaseParasite"/>
        </authorList>
    </citation>
    <scope>IDENTIFICATION</scope>
</reference>
<feature type="region of interest" description="Disordered" evidence="14">
    <location>
        <begin position="596"/>
        <end position="628"/>
    </location>
</feature>
<dbReference type="WBParaSite" id="Hba_15231">
    <property type="protein sequence ID" value="Hba_15231"/>
    <property type="gene ID" value="Hba_15231"/>
</dbReference>
<dbReference type="GO" id="GO:0005272">
    <property type="term" value="F:sodium channel activity"/>
    <property type="evidence" value="ECO:0007669"/>
    <property type="project" value="UniProtKB-KW"/>
</dbReference>
<organism evidence="16 17">
    <name type="scientific">Heterorhabditis bacteriophora</name>
    <name type="common">Entomopathogenic nematode worm</name>
    <dbReference type="NCBI Taxonomy" id="37862"/>
    <lineage>
        <taxon>Eukaryota</taxon>
        <taxon>Metazoa</taxon>
        <taxon>Ecdysozoa</taxon>
        <taxon>Nematoda</taxon>
        <taxon>Chromadorea</taxon>
        <taxon>Rhabditida</taxon>
        <taxon>Rhabditina</taxon>
        <taxon>Rhabditomorpha</taxon>
        <taxon>Strongyloidea</taxon>
        <taxon>Heterorhabditidae</taxon>
        <taxon>Heterorhabditis</taxon>
    </lineage>
</organism>
<proteinExistence type="inferred from homology"/>
<evidence type="ECO:0000256" key="13">
    <source>
        <dbReference type="RuleBase" id="RU000679"/>
    </source>
</evidence>
<evidence type="ECO:0000256" key="14">
    <source>
        <dbReference type="SAM" id="MobiDB-lite"/>
    </source>
</evidence>
<evidence type="ECO:0000313" key="16">
    <source>
        <dbReference type="Proteomes" id="UP000095283"/>
    </source>
</evidence>
<keyword evidence="6 15" id="KW-1133">Transmembrane helix</keyword>
<comment type="subcellular location">
    <subcellularLocation>
        <location evidence="1">Membrane</location>
        <topology evidence="1">Multi-pass membrane protein</topology>
    </subcellularLocation>
</comment>
<keyword evidence="16" id="KW-1185">Reference proteome</keyword>
<comment type="similarity">
    <text evidence="2 13">Belongs to the amiloride-sensitive sodium channel (TC 1.A.6) family.</text>
</comment>
<sequence length="664" mass="76238">MRIFWWFVMVVCIICGTTTTILVILEYVEGPTATSTTIKLVDSLELPAITICPKVPDAFNAKGLLSDIKKSIPNINEILAMDLVRFWIGGNGLENMDKLSYFNRTYLSHLNILYKIWSKGYSTEEFFNLIQVMLLNQSEADDIGRLVLSIKALSSVTSPQFNFTQPQLIVYVTDNFNNVVDYPRFYLYPHEWNRMRFTARYIELIKNKGICTDQIFGRDAECVIRKWLLSNIVYPFNCTLSYMQGIRNLPFKAKVCAPDIIADNYYNNIQLVGKSMTIKEQCTPGCKRWDYQISLQQSQTLSPFSNYVFNFEASFNDLQVSADFFSIILYILLLQLHILVRVCQRSLYDICAWFCCTNRSYSLIRFLDVAQGSSNPLYSSSQCCSTWSRSNMQASKYIYIYIYNFLNNYYILKPMRKPSMGINSSIRDSQGRTVLDMLEEHEMQRASDLTQIIQSREGWSECRRIIEAYIHKIDSNQFNSSNDSGIDRRDCMNTENDDGKNRDIIWRPLPANISGMSFQGDHKLHRYNDFNFKGELVTISNELDETTSALSGNTAMEYDVAQQRASIASTSSNQSYVTLLNRTWNSRMYDAERGIPRFPITSPLNKSRHQSSKRTGDTLPPSILRTHSVPQRDVGTTVVRGLLTGRLEVNSSSQAMKMGHIPCP</sequence>
<evidence type="ECO:0000256" key="3">
    <source>
        <dbReference type="ARBA" id="ARBA00022448"/>
    </source>
</evidence>
<keyword evidence="9 15" id="KW-0472">Membrane</keyword>
<evidence type="ECO:0000256" key="9">
    <source>
        <dbReference type="ARBA" id="ARBA00023136"/>
    </source>
</evidence>